<dbReference type="AlphaFoldDB" id="A0A644X1W7"/>
<name>A0A644X1W7_9ZZZZ</name>
<gene>
    <name evidence="1" type="ORF">SDC9_56480</name>
</gene>
<accession>A0A644X1W7</accession>
<organism evidence="1">
    <name type="scientific">bioreactor metagenome</name>
    <dbReference type="NCBI Taxonomy" id="1076179"/>
    <lineage>
        <taxon>unclassified sequences</taxon>
        <taxon>metagenomes</taxon>
        <taxon>ecological metagenomes</taxon>
    </lineage>
</organism>
<sequence length="77" mass="8504">MQEKNTFAQGIVVEDVAVLIRADVHSKDHKLSVFDLTVAVLEIDTAGSDRFDLSADQSDSGFKLFDDKVVVVSFFIL</sequence>
<dbReference type="EMBL" id="VSSQ01001657">
    <property type="protein sequence ID" value="MPM10155.1"/>
    <property type="molecule type" value="Genomic_DNA"/>
</dbReference>
<protein>
    <submittedName>
        <fullName evidence="1">Uncharacterized protein</fullName>
    </submittedName>
</protein>
<comment type="caution">
    <text evidence="1">The sequence shown here is derived from an EMBL/GenBank/DDBJ whole genome shotgun (WGS) entry which is preliminary data.</text>
</comment>
<reference evidence="1" key="1">
    <citation type="submission" date="2019-08" db="EMBL/GenBank/DDBJ databases">
        <authorList>
            <person name="Kucharzyk K."/>
            <person name="Murdoch R.W."/>
            <person name="Higgins S."/>
            <person name="Loffler F."/>
        </authorList>
    </citation>
    <scope>NUCLEOTIDE SEQUENCE</scope>
</reference>
<proteinExistence type="predicted"/>
<evidence type="ECO:0000313" key="1">
    <source>
        <dbReference type="EMBL" id="MPM10155.1"/>
    </source>
</evidence>